<proteinExistence type="inferred from homology"/>
<reference evidence="3" key="1">
    <citation type="submission" date="2015-04" db="EMBL/GenBank/DDBJ databases">
        <authorList>
            <person name="Syromyatnikov M.Y."/>
            <person name="Popov V.N."/>
        </authorList>
    </citation>
    <scope>NUCLEOTIDE SEQUENCE</scope>
    <source>
        <strain evidence="3">MO-1</strain>
    </source>
</reference>
<dbReference type="GO" id="GO:0008253">
    <property type="term" value="F:5'-nucleotidase activity"/>
    <property type="evidence" value="ECO:0007669"/>
    <property type="project" value="UniProtKB-EC"/>
</dbReference>
<dbReference type="PRINTS" id="PR01607">
    <property type="entry name" value="APYRASEFAMLY"/>
</dbReference>
<dbReference type="EMBL" id="LO017727">
    <property type="protein sequence ID" value="CRH05357.1"/>
    <property type="molecule type" value="Genomic_DNA"/>
</dbReference>
<dbReference type="Gene3D" id="6.10.140.570">
    <property type="match status" value="1"/>
</dbReference>
<dbReference type="GO" id="GO:0030288">
    <property type="term" value="C:outer membrane-bounded periplasmic space"/>
    <property type="evidence" value="ECO:0007669"/>
    <property type="project" value="TreeGrafter"/>
</dbReference>
<dbReference type="EC" id="3.1.3.5" evidence="3"/>
<organism evidence="3">
    <name type="scientific">Magnetococcus massalia (strain MO-1)</name>
    <dbReference type="NCBI Taxonomy" id="451514"/>
    <lineage>
        <taxon>Bacteria</taxon>
        <taxon>Pseudomonadati</taxon>
        <taxon>Pseudomonadota</taxon>
        <taxon>Magnetococcia</taxon>
        <taxon>Magnetococcales</taxon>
        <taxon>Magnetococcaceae</taxon>
        <taxon>Magnetococcus</taxon>
    </lineage>
</organism>
<dbReference type="SUPFAM" id="SSF55816">
    <property type="entry name" value="5'-nucleotidase (syn. UDP-sugar hydrolase), C-terminal domain"/>
    <property type="match status" value="1"/>
</dbReference>
<dbReference type="Gene3D" id="3.60.21.10">
    <property type="match status" value="1"/>
</dbReference>
<dbReference type="InterPro" id="IPR036907">
    <property type="entry name" value="5'-Nucleotdase_C_sf"/>
</dbReference>
<dbReference type="GO" id="GO:0000166">
    <property type="term" value="F:nucleotide binding"/>
    <property type="evidence" value="ECO:0007669"/>
    <property type="project" value="UniProtKB-KW"/>
</dbReference>
<dbReference type="PANTHER" id="PTHR11575">
    <property type="entry name" value="5'-NUCLEOTIDASE-RELATED"/>
    <property type="match status" value="1"/>
</dbReference>
<dbReference type="InterPro" id="IPR008334">
    <property type="entry name" value="5'-Nucleotdase_C"/>
</dbReference>
<dbReference type="InterPro" id="IPR030998">
    <property type="entry name" value="Thiosulf_SoxB"/>
</dbReference>
<dbReference type="SUPFAM" id="SSF56300">
    <property type="entry name" value="Metallo-dependent phosphatases"/>
    <property type="match status" value="1"/>
</dbReference>
<dbReference type="InterPro" id="IPR041829">
    <property type="entry name" value="SoxB_N"/>
</dbReference>
<name>A0A1S7LH08_MAGMO</name>
<evidence type="ECO:0000313" key="3">
    <source>
        <dbReference type="EMBL" id="CRH05357.1"/>
    </source>
</evidence>
<evidence type="ECO:0000259" key="2">
    <source>
        <dbReference type="Pfam" id="PF02872"/>
    </source>
</evidence>
<evidence type="ECO:0000256" key="1">
    <source>
        <dbReference type="RuleBase" id="RU362119"/>
    </source>
</evidence>
<accession>A0A1S7LH08</accession>
<dbReference type="NCBIfam" id="TIGR04486">
    <property type="entry name" value="thiosulf_SoxB"/>
    <property type="match status" value="1"/>
</dbReference>
<comment type="similarity">
    <text evidence="1">Belongs to the 5'-nucleotidase family.</text>
</comment>
<dbReference type="PANTHER" id="PTHR11575:SF42">
    <property type="entry name" value="SULFUR OXIDATION PROTEIN SOXB"/>
    <property type="match status" value="1"/>
</dbReference>
<gene>
    <name evidence="3" type="ORF">MAGMO_1163</name>
</gene>
<dbReference type="Gene3D" id="3.90.780.10">
    <property type="entry name" value="5'-Nucleotidase, C-terminal domain"/>
    <property type="match status" value="1"/>
</dbReference>
<feature type="domain" description="5'-Nucleotidase C-terminal" evidence="2">
    <location>
        <begin position="396"/>
        <end position="525"/>
    </location>
</feature>
<dbReference type="Pfam" id="PF02872">
    <property type="entry name" value="5_nucleotid_C"/>
    <property type="match status" value="1"/>
</dbReference>
<dbReference type="InterPro" id="IPR029052">
    <property type="entry name" value="Metallo-depent_PP-like"/>
</dbReference>
<dbReference type="InterPro" id="IPR006311">
    <property type="entry name" value="TAT_signal"/>
</dbReference>
<dbReference type="GO" id="GO:0009166">
    <property type="term" value="P:nucleotide catabolic process"/>
    <property type="evidence" value="ECO:0007669"/>
    <property type="project" value="InterPro"/>
</dbReference>
<dbReference type="AlphaFoldDB" id="A0A1S7LH08"/>
<sequence length="563" mass="62523">MSFTRREFMEVTALSAAALAVGPGNLAHATSRAGLDDLVRFNATGKLTLMHFADCHAQLKPVYFREPSVNIGIGGAKGRPPHLVGHDFLNHFGFKPSTLEAYAYTMQDYVKLANELGPVGGFAQIATLVKHIRNERGAENCILLDSGDTWQGSYSSMMTKGEDMIRVANELGVQGMCPHWEFTYGADQVKANIEKLNFPFLAHNVVDTEWEEPVFKPYEMYERAGTKVAVIGQAFPYSPIANPRRMFPSWSMGIQEQNVQERVNEVREAGAQVVVLLSHNGMDVDLKLASRVEGIDVILGGHTHDAVPQPSRIKNSGGTTLVCNSGSNGKYLSRMDIEVEAGRMKGWKYRLIPVISNLIPEDKKMANLIEEVRAPFKKEIETVIGKTDSLLYRRGNFNGTFDDVICNALNEQLDSEVSLSPGFRWGASLLPGQDITMDTLYTQTAITYPNTYRRQMSGSEIKTILEDVADNLFNPDPYRQQGGDMVRVGGLRYRIKLGETIGKRLHDIEIGGKKMEANKKYWVSGWAAMGEVDGAPIWEVCRKHIEDKKVISVQPDTTLKGVS</sequence>
<keyword evidence="1 3" id="KW-0378">Hydrolase</keyword>
<dbReference type="InterPro" id="IPR006179">
    <property type="entry name" value="5_nucleotidase/apyrase"/>
</dbReference>
<dbReference type="PROSITE" id="PS51318">
    <property type="entry name" value="TAT"/>
    <property type="match status" value="1"/>
</dbReference>
<protein>
    <submittedName>
        <fullName evidence="3">Putative sulfate thiol esterase SoxB. Putative periplasmic 5'-nucleotidase</fullName>
        <ecNumber evidence="3">3.1.3.5</ecNumber>
    </submittedName>
</protein>
<dbReference type="CDD" id="cd07411">
    <property type="entry name" value="MPP_SoxB_N"/>
    <property type="match status" value="1"/>
</dbReference>
<keyword evidence="1" id="KW-0547">Nucleotide-binding</keyword>